<comment type="similarity">
    <text evidence="1">Belongs to the tpcK family.</text>
</comment>
<dbReference type="SUPFAM" id="SSF54909">
    <property type="entry name" value="Dimeric alpha+beta barrel"/>
    <property type="match status" value="1"/>
</dbReference>
<dbReference type="InterPro" id="IPR011008">
    <property type="entry name" value="Dimeric_a/b-barrel"/>
</dbReference>
<proteinExistence type="inferred from homology"/>
<reference evidence="3 4" key="1">
    <citation type="submission" date="2021-08" db="EMBL/GenBank/DDBJ databases">
        <title>Draft Genome Sequence of Phanerochaete sordida strain YK-624.</title>
        <authorList>
            <person name="Mori T."/>
            <person name="Dohra H."/>
            <person name="Suzuki T."/>
            <person name="Kawagishi H."/>
            <person name="Hirai H."/>
        </authorList>
    </citation>
    <scope>NUCLEOTIDE SEQUENCE [LARGE SCALE GENOMIC DNA]</scope>
    <source>
        <strain evidence="3 4">YK-624</strain>
    </source>
</reference>
<dbReference type="Pfam" id="PF07110">
    <property type="entry name" value="EthD"/>
    <property type="match status" value="1"/>
</dbReference>
<accession>A0A9P3GJ60</accession>
<dbReference type="EMBL" id="BPQB01000053">
    <property type="protein sequence ID" value="GJE95903.1"/>
    <property type="molecule type" value="Genomic_DNA"/>
</dbReference>
<dbReference type="OrthoDB" id="3183782at2759"/>
<sequence length="130" mass="15060">MSVAPALRQDRARVVALMHPKEGVSFEEFDKYWLNEHSKVFHSIAIGKKNLTKYEQFHFNPAVNQMVAAQGTPALPYFGMAVFEAESFEKIMEIFKDPEYHRVVVPDEDKFFDRTKSSILTGQFATIWEQ</sequence>
<gene>
    <name evidence="3" type="ORF">PsYK624_120940</name>
</gene>
<dbReference type="GO" id="GO:0016491">
    <property type="term" value="F:oxidoreductase activity"/>
    <property type="evidence" value="ECO:0007669"/>
    <property type="project" value="InterPro"/>
</dbReference>
<dbReference type="Proteomes" id="UP000703269">
    <property type="component" value="Unassembled WGS sequence"/>
</dbReference>
<dbReference type="InterPro" id="IPR009799">
    <property type="entry name" value="EthD_dom"/>
</dbReference>
<keyword evidence="4" id="KW-1185">Reference proteome</keyword>
<feature type="domain" description="EthD" evidence="2">
    <location>
        <begin position="21"/>
        <end position="114"/>
    </location>
</feature>
<protein>
    <submittedName>
        <fullName evidence="3">EthD domain-containing protein</fullName>
    </submittedName>
</protein>
<evidence type="ECO:0000256" key="1">
    <source>
        <dbReference type="ARBA" id="ARBA00005986"/>
    </source>
</evidence>
<dbReference type="AlphaFoldDB" id="A0A9P3GJ60"/>
<evidence type="ECO:0000259" key="2">
    <source>
        <dbReference type="Pfam" id="PF07110"/>
    </source>
</evidence>
<name>A0A9P3GJ60_9APHY</name>
<evidence type="ECO:0000313" key="4">
    <source>
        <dbReference type="Proteomes" id="UP000703269"/>
    </source>
</evidence>
<comment type="caution">
    <text evidence="3">The sequence shown here is derived from an EMBL/GenBank/DDBJ whole genome shotgun (WGS) entry which is preliminary data.</text>
</comment>
<evidence type="ECO:0000313" key="3">
    <source>
        <dbReference type="EMBL" id="GJE95903.1"/>
    </source>
</evidence>
<organism evidence="3 4">
    <name type="scientific">Phanerochaete sordida</name>
    <dbReference type="NCBI Taxonomy" id="48140"/>
    <lineage>
        <taxon>Eukaryota</taxon>
        <taxon>Fungi</taxon>
        <taxon>Dikarya</taxon>
        <taxon>Basidiomycota</taxon>
        <taxon>Agaricomycotina</taxon>
        <taxon>Agaricomycetes</taxon>
        <taxon>Polyporales</taxon>
        <taxon>Phanerochaetaceae</taxon>
        <taxon>Phanerochaete</taxon>
    </lineage>
</organism>
<dbReference type="Gene3D" id="3.30.70.100">
    <property type="match status" value="1"/>
</dbReference>